<evidence type="ECO:0000313" key="2">
    <source>
        <dbReference type="Proteomes" id="UP000610966"/>
    </source>
</evidence>
<proteinExistence type="predicted"/>
<dbReference type="Proteomes" id="UP000610966">
    <property type="component" value="Unassembled WGS sequence"/>
</dbReference>
<accession>A0A8J3REY6</accession>
<evidence type="ECO:0000313" key="1">
    <source>
        <dbReference type="EMBL" id="GIH72612.1"/>
    </source>
</evidence>
<keyword evidence="2" id="KW-1185">Reference proteome</keyword>
<dbReference type="AlphaFoldDB" id="A0A8J3REY6"/>
<sequence length="212" mass="22691">MYGAIEVKRELDRPPTDAELRAASVQEIALRWRTRPAGEIFPATVEYSGLFGRKEPAVRVGIAPEAPCAEALDAEIAEVAIANGCRAVLRASYLDSTRTLVTTIGIAVFPDEATMRKASEALSSQIWHYGVRAAAFPGTLSARFRDAARQHLMTMGSANYLIFIAAGYADGRPKSESGMSGPLMYGNPIASQIGLQLQTEAEPCAVKGVVTC</sequence>
<organism evidence="1 2">
    <name type="scientific">Sphaerimonospora thailandensis</name>
    <dbReference type="NCBI Taxonomy" id="795644"/>
    <lineage>
        <taxon>Bacteria</taxon>
        <taxon>Bacillati</taxon>
        <taxon>Actinomycetota</taxon>
        <taxon>Actinomycetes</taxon>
        <taxon>Streptosporangiales</taxon>
        <taxon>Streptosporangiaceae</taxon>
        <taxon>Sphaerimonospora</taxon>
    </lineage>
</organism>
<comment type="caution">
    <text evidence="1">The sequence shown here is derived from an EMBL/GenBank/DDBJ whole genome shotgun (WGS) entry which is preliminary data.</text>
</comment>
<reference evidence="1" key="1">
    <citation type="submission" date="2021-01" db="EMBL/GenBank/DDBJ databases">
        <title>Whole genome shotgun sequence of Sphaerimonospora thailandensis NBRC 107569.</title>
        <authorList>
            <person name="Komaki H."/>
            <person name="Tamura T."/>
        </authorList>
    </citation>
    <scope>NUCLEOTIDE SEQUENCE</scope>
    <source>
        <strain evidence="1">NBRC 107569</strain>
    </source>
</reference>
<dbReference type="EMBL" id="BOOG01000055">
    <property type="protein sequence ID" value="GIH72612.1"/>
    <property type="molecule type" value="Genomic_DNA"/>
</dbReference>
<protein>
    <submittedName>
        <fullName evidence="1">Uncharacterized protein</fullName>
    </submittedName>
</protein>
<name>A0A8J3REY6_9ACTN</name>
<gene>
    <name evidence="1" type="ORF">Mth01_48650</name>
</gene>